<evidence type="ECO:0000256" key="4">
    <source>
        <dbReference type="ARBA" id="ARBA00022729"/>
    </source>
</evidence>
<dbReference type="InterPro" id="IPR034746">
    <property type="entry name" value="POTRA"/>
</dbReference>
<dbReference type="Pfam" id="PF01103">
    <property type="entry name" value="Omp85"/>
    <property type="match status" value="1"/>
</dbReference>
<feature type="domain" description="POTRA" evidence="10">
    <location>
        <begin position="96"/>
        <end position="176"/>
    </location>
</feature>
<comment type="caution">
    <text evidence="11">The sequence shown here is derived from an EMBL/GenBank/DDBJ whole genome shotgun (WGS) entry which is preliminary data.</text>
</comment>
<dbReference type="PANTHER" id="PTHR12815:SF23">
    <property type="entry name" value="OUTER MEMBRANE PROTEIN ASSEMBLY FACTOR BAMA"/>
    <property type="match status" value="1"/>
</dbReference>
<feature type="domain" description="POTRA" evidence="10">
    <location>
        <begin position="28"/>
        <end position="95"/>
    </location>
</feature>
<evidence type="ECO:0000313" key="12">
    <source>
        <dbReference type="Proteomes" id="UP000292423"/>
    </source>
</evidence>
<feature type="chain" id="PRO_5021052826" description="Outer membrane protein assembly factor BamA" evidence="8">
    <location>
        <begin position="21"/>
        <end position="768"/>
    </location>
</feature>
<comment type="function">
    <text evidence="8">Part of the outer membrane protein assembly complex, which is involved in assembly and insertion of beta-barrel proteins into the outer membrane.</text>
</comment>
<dbReference type="InterPro" id="IPR000184">
    <property type="entry name" value="Bac_surfAg_D15"/>
</dbReference>
<dbReference type="FunFam" id="3.10.20.310:FF:000002">
    <property type="entry name" value="Outer membrane protein assembly factor BamA"/>
    <property type="match status" value="1"/>
</dbReference>
<dbReference type="GO" id="GO:0051205">
    <property type="term" value="P:protein insertion into membrane"/>
    <property type="evidence" value="ECO:0007669"/>
    <property type="project" value="UniProtKB-UniRule"/>
</dbReference>
<dbReference type="Gene3D" id="3.10.20.310">
    <property type="entry name" value="membrane protein fhac"/>
    <property type="match status" value="5"/>
</dbReference>
<dbReference type="RefSeq" id="WP_130412619.1">
    <property type="nucleotide sequence ID" value="NZ_SHKX01000012.1"/>
</dbReference>
<evidence type="ECO:0000256" key="1">
    <source>
        <dbReference type="ARBA" id="ARBA00004370"/>
    </source>
</evidence>
<feature type="signal peptide" evidence="8">
    <location>
        <begin position="1"/>
        <end position="20"/>
    </location>
</feature>
<dbReference type="NCBIfam" id="TIGR03303">
    <property type="entry name" value="OM_YaeT"/>
    <property type="match status" value="1"/>
</dbReference>
<evidence type="ECO:0000256" key="6">
    <source>
        <dbReference type="ARBA" id="ARBA00023136"/>
    </source>
</evidence>
<dbReference type="PIRSF" id="PIRSF006076">
    <property type="entry name" value="OM_assembly_OMP85"/>
    <property type="match status" value="1"/>
</dbReference>
<keyword evidence="5 8" id="KW-0677">Repeat</keyword>
<dbReference type="Pfam" id="PF07244">
    <property type="entry name" value="POTRA"/>
    <property type="match status" value="5"/>
</dbReference>
<feature type="domain" description="POTRA" evidence="10">
    <location>
        <begin position="351"/>
        <end position="425"/>
    </location>
</feature>
<feature type="domain" description="POTRA" evidence="10">
    <location>
        <begin position="270"/>
        <end position="348"/>
    </location>
</feature>
<keyword evidence="7 8" id="KW-0998">Cell outer membrane</keyword>
<sequence length="768" mass="85276" precursor="true">MLKRLSTLAMGLLLGSAGWAADMDADSFTIRDIRLEGLMRVSPASVYAQLPLASGDKISGDRVSDAVRSLFGTGNFEDVAVERDGDVLVFRLTERPAITDVKLEGNKAIDTDTLMDALKKAGLTEGEVFRRSTMDHIRSELERQYMGQGRYDATIKVDAVPKPRNRVGLHIQISEGTPARIRAINFVGNRIYSDKELAGLFQSRSSHVTSFFKGDDKYSRERLNGDIETLRSWYLDHGYINAAITSTQVTLSPDKRDVYIDVNINEGEKYTFGEAKLMGEFPVDEKELRKLLLIKPGEFFSQQRVTTSVKLLSSRLGNDGYLFADINPVPDIDEKTRTVNLSFFINPGKPTFVRRISFQGNQKTDDVVLRREMRQFEGSLAASDKLDLSKLRLQRLGYFKEVALETPRVPNTADQVDVNVHVEEQPSGTLSASVGYSQGAGLIFTFSVSQNNFFGTGNKVAVNLNRSDTSDAYNLSFVDPYFTQDGISRGYNLYYRKTKFDNLNVSKYVTDAKGGNISFSYPIDEIRSISLALGLDQTDITTGTYASQLVQDFVKANGNSISSYTGTLAWNYSTLNRGVFADKGAAQRLALDVAIPGSDVNYFKLSYSGQLFIPINNDFTVRLRTDLGYGYHLPFYKNFFAGGYGSVRGYRDNRLGPRSPSPAYVVDPDPEYVGGNILVENSAELIVPTPFAKDNRQLRTVFFVDSGMAYHTELPGYGFDPGTIRYTTGISLAWLTAIGPLSFSLSRPLNKVDGDETQAFQFTIGQSL</sequence>
<keyword evidence="12" id="KW-1185">Reference proteome</keyword>
<dbReference type="EMBL" id="SHKX01000012">
    <property type="protein sequence ID" value="RZU44840.1"/>
    <property type="molecule type" value="Genomic_DNA"/>
</dbReference>
<organism evidence="11 12">
    <name type="scientific">Fluviicoccus keumensis</name>
    <dbReference type="NCBI Taxonomy" id="1435465"/>
    <lineage>
        <taxon>Bacteria</taxon>
        <taxon>Pseudomonadati</taxon>
        <taxon>Pseudomonadota</taxon>
        <taxon>Gammaproteobacteria</taxon>
        <taxon>Moraxellales</taxon>
        <taxon>Moraxellaceae</taxon>
        <taxon>Fluviicoccus</taxon>
    </lineage>
</organism>
<evidence type="ECO:0000256" key="8">
    <source>
        <dbReference type="HAMAP-Rule" id="MF_01430"/>
    </source>
</evidence>
<keyword evidence="2 8" id="KW-1134">Transmembrane beta strand</keyword>
<dbReference type="PROSITE" id="PS51779">
    <property type="entry name" value="POTRA"/>
    <property type="match status" value="5"/>
</dbReference>
<name>A0A4Q7Z3I4_9GAMM</name>
<dbReference type="InterPro" id="IPR039910">
    <property type="entry name" value="D15-like"/>
</dbReference>
<dbReference type="HAMAP" id="MF_01430">
    <property type="entry name" value="OM_assembly_BamA"/>
    <property type="match status" value="1"/>
</dbReference>
<evidence type="ECO:0000256" key="9">
    <source>
        <dbReference type="NCBIfam" id="TIGR03303"/>
    </source>
</evidence>
<dbReference type="AlphaFoldDB" id="A0A4Q7Z3I4"/>
<keyword evidence="3 8" id="KW-0812">Transmembrane</keyword>
<evidence type="ECO:0000313" key="11">
    <source>
        <dbReference type="EMBL" id="RZU44840.1"/>
    </source>
</evidence>
<feature type="domain" description="POTRA" evidence="10">
    <location>
        <begin position="179"/>
        <end position="267"/>
    </location>
</feature>
<gene>
    <name evidence="8" type="primary">bamA</name>
    <name evidence="11" type="ORF">EV700_1641</name>
</gene>
<dbReference type="Proteomes" id="UP000292423">
    <property type="component" value="Unassembled WGS sequence"/>
</dbReference>
<comment type="subunit">
    <text evidence="8">Part of the Bam complex.</text>
</comment>
<dbReference type="OrthoDB" id="9803054at2"/>
<keyword evidence="6 8" id="KW-0472">Membrane</keyword>
<dbReference type="InterPro" id="IPR010827">
    <property type="entry name" value="BamA/TamA_POTRA"/>
</dbReference>
<evidence type="ECO:0000259" key="10">
    <source>
        <dbReference type="PROSITE" id="PS51779"/>
    </source>
</evidence>
<evidence type="ECO:0000256" key="3">
    <source>
        <dbReference type="ARBA" id="ARBA00022692"/>
    </source>
</evidence>
<keyword evidence="4 8" id="KW-0732">Signal</keyword>
<protein>
    <recommendedName>
        <fullName evidence="8 9">Outer membrane protein assembly factor BamA</fullName>
    </recommendedName>
</protein>
<dbReference type="Gene3D" id="2.40.160.50">
    <property type="entry name" value="membrane protein fhac: a member of the omp85/tpsb transporter family"/>
    <property type="match status" value="1"/>
</dbReference>
<comment type="similarity">
    <text evidence="8">Belongs to the BamA family.</text>
</comment>
<proteinExistence type="inferred from homology"/>
<dbReference type="GO" id="GO:1990063">
    <property type="term" value="C:Bam protein complex"/>
    <property type="evidence" value="ECO:0007669"/>
    <property type="project" value="TreeGrafter"/>
</dbReference>
<dbReference type="GO" id="GO:0043165">
    <property type="term" value="P:Gram-negative-bacterium-type cell outer membrane assembly"/>
    <property type="evidence" value="ECO:0007669"/>
    <property type="project" value="UniProtKB-UniRule"/>
</dbReference>
<accession>A0A4Q7Z3I4</accession>
<evidence type="ECO:0000256" key="5">
    <source>
        <dbReference type="ARBA" id="ARBA00022737"/>
    </source>
</evidence>
<evidence type="ECO:0000256" key="2">
    <source>
        <dbReference type="ARBA" id="ARBA00022452"/>
    </source>
</evidence>
<reference evidence="11 12" key="1">
    <citation type="submission" date="2019-02" db="EMBL/GenBank/DDBJ databases">
        <title>Genomic Encyclopedia of Type Strains, Phase IV (KMG-IV): sequencing the most valuable type-strain genomes for metagenomic binning, comparative biology and taxonomic classification.</title>
        <authorList>
            <person name="Goeker M."/>
        </authorList>
    </citation>
    <scope>NUCLEOTIDE SEQUENCE [LARGE SCALE GENOMIC DNA]</scope>
    <source>
        <strain evidence="11 12">DSM 105135</strain>
    </source>
</reference>
<evidence type="ECO:0000256" key="7">
    <source>
        <dbReference type="ARBA" id="ARBA00023237"/>
    </source>
</evidence>
<dbReference type="InterPro" id="IPR023707">
    <property type="entry name" value="OM_assembly_BamA"/>
</dbReference>
<dbReference type="PANTHER" id="PTHR12815">
    <property type="entry name" value="SORTING AND ASSEMBLY MACHINERY SAMM50 PROTEIN FAMILY MEMBER"/>
    <property type="match status" value="1"/>
</dbReference>
<comment type="subcellular location">
    <subcellularLocation>
        <location evidence="8">Cell outer membrane</location>
    </subcellularLocation>
    <subcellularLocation>
        <location evidence="1">Membrane</location>
    </subcellularLocation>
</comment>